<evidence type="ECO:0000313" key="2">
    <source>
        <dbReference type="Proteomes" id="UP000018461"/>
    </source>
</evidence>
<keyword evidence="2" id="KW-1185">Reference proteome</keyword>
<proteinExistence type="predicted"/>
<protein>
    <recommendedName>
        <fullName evidence="3">DUF3990 domain-containing protein</fullName>
    </recommendedName>
</protein>
<sequence length="158" mass="18141">MKLYHGSNLVVNSPRILSNLRALDFGAGFYLTSSKEQARKWSKAVARRRGEGDSIVNIYELEDEFYSKLSVLEFPTANAEWLDFVVQNRKEKRVSSYDLVIGPVANDSTLPVIDDYMDGKYDKEEAVKRLLPQKLTDQYAFLTEKAIRFLTFEGSEKE</sequence>
<dbReference type="AlphaFoldDB" id="G9WKE9"/>
<dbReference type="HOGENOM" id="CLU_075559_1_0_9"/>
<comment type="caution">
    <text evidence="1">The sequence shown here is derived from an EMBL/GenBank/DDBJ whole genome shotgun (WGS) entry which is preliminary data.</text>
</comment>
<dbReference type="STRING" id="796943.HMPREF9625_01856"/>
<dbReference type="Proteomes" id="UP000018461">
    <property type="component" value="Unassembled WGS sequence"/>
</dbReference>
<accession>G9WKE9</accession>
<reference evidence="1" key="1">
    <citation type="submission" date="2011-08" db="EMBL/GenBank/DDBJ databases">
        <authorList>
            <consortium name="The Broad Institute Genome Sequencing Platform"/>
            <person name="Earl A."/>
            <person name="Ward D."/>
            <person name="Feldgarden M."/>
            <person name="Gevers D."/>
            <person name="Sizova M."/>
            <person name="Hazen A."/>
            <person name="Epstein S."/>
            <person name="Young S.K."/>
            <person name="Zeng Q."/>
            <person name="Gargeya S."/>
            <person name="Fitzgerald M."/>
            <person name="Haas B."/>
            <person name="Abouelleil A."/>
            <person name="Alvarado L."/>
            <person name="Arachchi H.M."/>
            <person name="Berlin A."/>
            <person name="Brown A."/>
            <person name="Chapman S.B."/>
            <person name="Chen Z."/>
            <person name="Dunbar C."/>
            <person name="Freedman E."/>
            <person name="Gearin G."/>
            <person name="Gellesch M."/>
            <person name="Goldberg J."/>
            <person name="Griggs A."/>
            <person name="Gujja S."/>
            <person name="Heiman D."/>
            <person name="Howarth C."/>
            <person name="Larson L."/>
            <person name="Lui A."/>
            <person name="MacDonald P.J.P."/>
            <person name="Montmayeur A."/>
            <person name="Murphy C."/>
            <person name="Neiman D."/>
            <person name="Pearson M."/>
            <person name="Priest M."/>
            <person name="Roberts A."/>
            <person name="Saif S."/>
            <person name="Shea T."/>
            <person name="Shenoy N."/>
            <person name="Sisk P."/>
            <person name="Stolte C."/>
            <person name="Sykes S."/>
            <person name="Wortman J."/>
            <person name="Nusbaum C."/>
            <person name="Birren B."/>
        </authorList>
    </citation>
    <scope>NUCLEOTIDE SEQUENCE</scope>
    <source>
        <strain evidence="1">ACB1</strain>
    </source>
</reference>
<evidence type="ECO:0008006" key="3">
    <source>
        <dbReference type="Google" id="ProtNLM"/>
    </source>
</evidence>
<organism evidence="1 2">
    <name type="scientific">Oribacterium parvum ACB1</name>
    <dbReference type="NCBI Taxonomy" id="796943"/>
    <lineage>
        <taxon>Bacteria</taxon>
        <taxon>Bacillati</taxon>
        <taxon>Bacillota</taxon>
        <taxon>Clostridia</taxon>
        <taxon>Lachnospirales</taxon>
        <taxon>Lachnospiraceae</taxon>
        <taxon>Oribacterium</taxon>
    </lineage>
</organism>
<dbReference type="EMBL" id="AFZC02000002">
    <property type="protein sequence ID" value="EHL13791.1"/>
    <property type="molecule type" value="Genomic_DNA"/>
</dbReference>
<dbReference type="PATRIC" id="fig|796943.3.peg.204"/>
<gene>
    <name evidence="1" type="ORF">HMPREF9625_01856</name>
</gene>
<dbReference type="Pfam" id="PF13151">
    <property type="entry name" value="DUF3990"/>
    <property type="match status" value="1"/>
</dbReference>
<reference evidence="1" key="2">
    <citation type="submission" date="2013-03" db="EMBL/GenBank/DDBJ databases">
        <title>The Genome Sequence of Oribacterium sp. ACB1.</title>
        <authorList>
            <consortium name="The Broad Institute Genomics Platform"/>
            <consortium name="The Broad Institute Genome Sequencing Center for Infectious Disease"/>
            <person name="Earl A."/>
            <person name="Ward D."/>
            <person name="Feldgarden M."/>
            <person name="Gevers D."/>
            <person name="Sizova M."/>
            <person name="Hazen A."/>
            <person name="Epstein S."/>
            <person name="Walker B."/>
            <person name="Young S."/>
            <person name="Zeng Q."/>
            <person name="Gargeya S."/>
            <person name="Fitzgerald M."/>
            <person name="Haas B."/>
            <person name="Abouelleil A."/>
            <person name="Allen A.W."/>
            <person name="Alvarado L."/>
            <person name="Arachchi H.M."/>
            <person name="Berlin A.M."/>
            <person name="Chapman S.B."/>
            <person name="Gainer-Dewar J."/>
            <person name="Goldberg J."/>
            <person name="Griggs A."/>
            <person name="Gujja S."/>
            <person name="Hansen M."/>
            <person name="Howarth C."/>
            <person name="Imamovic A."/>
            <person name="Ireland A."/>
            <person name="Larimer J."/>
            <person name="McCowan C."/>
            <person name="Murphy C."/>
            <person name="Pearson M."/>
            <person name="Poon T.W."/>
            <person name="Priest M."/>
            <person name="Roberts A."/>
            <person name="Saif S."/>
            <person name="Shea T."/>
            <person name="Sisk P."/>
            <person name="Sykes S."/>
            <person name="Wortman J."/>
            <person name="Nusbaum C."/>
            <person name="Birren B."/>
        </authorList>
    </citation>
    <scope>NUCLEOTIDE SEQUENCE [LARGE SCALE GENOMIC DNA]</scope>
    <source>
        <strain evidence="1">ACB1</strain>
    </source>
</reference>
<name>G9WKE9_9FIRM</name>
<dbReference type="RefSeq" id="WP_009535694.1">
    <property type="nucleotide sequence ID" value="NZ_KE148312.1"/>
</dbReference>
<dbReference type="InterPro" id="IPR025051">
    <property type="entry name" value="DUF3990"/>
</dbReference>
<evidence type="ECO:0000313" key="1">
    <source>
        <dbReference type="EMBL" id="EHL13791.1"/>
    </source>
</evidence>